<name>A0A9Q1FHL9_SYNKA</name>
<dbReference type="PANTHER" id="PTHR13697:SF56">
    <property type="entry name" value="ATP-DEPENDENT 6-PHOSPHOFRUCTOKINASE"/>
    <property type="match status" value="1"/>
</dbReference>
<keyword evidence="8" id="KW-0324">Glycolysis</keyword>
<keyword evidence="5" id="KW-0479">Metal-binding</keyword>
<evidence type="ECO:0000256" key="9">
    <source>
        <dbReference type="ARBA" id="ARBA00048070"/>
    </source>
</evidence>
<evidence type="ECO:0000256" key="2">
    <source>
        <dbReference type="ARBA" id="ARBA00004679"/>
    </source>
</evidence>
<dbReference type="GO" id="GO:0003872">
    <property type="term" value="F:6-phosphofructokinase activity"/>
    <property type="evidence" value="ECO:0007669"/>
    <property type="project" value="UniProtKB-EC"/>
</dbReference>
<evidence type="ECO:0000313" key="11">
    <source>
        <dbReference type="EMBL" id="KAJ8359031.1"/>
    </source>
</evidence>
<dbReference type="GO" id="GO:0048029">
    <property type="term" value="F:monosaccharide binding"/>
    <property type="evidence" value="ECO:0007669"/>
    <property type="project" value="TreeGrafter"/>
</dbReference>
<proteinExistence type="predicted"/>
<evidence type="ECO:0000256" key="4">
    <source>
        <dbReference type="ARBA" id="ARBA00022679"/>
    </source>
</evidence>
<comment type="cofactor">
    <cofactor evidence="1">
        <name>Mg(2+)</name>
        <dbReference type="ChEBI" id="CHEBI:18420"/>
    </cofactor>
</comment>
<protein>
    <recommendedName>
        <fullName evidence="10">Phosphofructokinase domain-containing protein</fullName>
    </recommendedName>
</protein>
<dbReference type="GO" id="GO:0042802">
    <property type="term" value="F:identical protein binding"/>
    <property type="evidence" value="ECO:0007669"/>
    <property type="project" value="TreeGrafter"/>
</dbReference>
<dbReference type="FunFam" id="3.40.50.460:FF:000030">
    <property type="entry name" value="ATP-dependent 6-phosphofructokinase"/>
    <property type="match status" value="1"/>
</dbReference>
<gene>
    <name evidence="11" type="ORF">SKAU_G00155560</name>
</gene>
<dbReference type="EMBL" id="JAINUF010000005">
    <property type="protein sequence ID" value="KAJ8359031.1"/>
    <property type="molecule type" value="Genomic_DNA"/>
</dbReference>
<dbReference type="SUPFAM" id="SSF52540">
    <property type="entry name" value="P-loop containing nucleoside triphosphate hydrolases"/>
    <property type="match status" value="1"/>
</dbReference>
<comment type="catalytic activity">
    <reaction evidence="9">
        <text>beta-D-fructose 6-phosphate + ATP = beta-D-fructose 1,6-bisphosphate + ADP + H(+)</text>
        <dbReference type="Rhea" id="RHEA:16109"/>
        <dbReference type="ChEBI" id="CHEBI:15378"/>
        <dbReference type="ChEBI" id="CHEBI:30616"/>
        <dbReference type="ChEBI" id="CHEBI:32966"/>
        <dbReference type="ChEBI" id="CHEBI:57634"/>
        <dbReference type="ChEBI" id="CHEBI:456216"/>
        <dbReference type="EC" id="2.7.1.11"/>
    </reaction>
</comment>
<dbReference type="Gene3D" id="3.40.50.460">
    <property type="entry name" value="Phosphofructokinase domain"/>
    <property type="match status" value="1"/>
</dbReference>
<comment type="caution">
    <text evidence="11">The sequence shown here is derived from an EMBL/GenBank/DDBJ whole genome shotgun (WGS) entry which is preliminary data.</text>
</comment>
<dbReference type="GO" id="GO:0006002">
    <property type="term" value="P:fructose 6-phosphate metabolic process"/>
    <property type="evidence" value="ECO:0007669"/>
    <property type="project" value="InterPro"/>
</dbReference>
<evidence type="ECO:0000256" key="7">
    <source>
        <dbReference type="ARBA" id="ARBA00022842"/>
    </source>
</evidence>
<dbReference type="Proteomes" id="UP001152622">
    <property type="component" value="Chromosome 5"/>
</dbReference>
<dbReference type="PRINTS" id="PR00476">
    <property type="entry name" value="PHFRCTKINASE"/>
</dbReference>
<keyword evidence="7" id="KW-0460">Magnesium</keyword>
<dbReference type="GO" id="GO:0046872">
    <property type="term" value="F:metal ion binding"/>
    <property type="evidence" value="ECO:0007669"/>
    <property type="project" value="UniProtKB-KW"/>
</dbReference>
<dbReference type="GO" id="GO:0005524">
    <property type="term" value="F:ATP binding"/>
    <property type="evidence" value="ECO:0007669"/>
    <property type="project" value="TreeGrafter"/>
</dbReference>
<evidence type="ECO:0000256" key="6">
    <source>
        <dbReference type="ARBA" id="ARBA00022777"/>
    </source>
</evidence>
<dbReference type="GO" id="GO:0016020">
    <property type="term" value="C:membrane"/>
    <property type="evidence" value="ECO:0007669"/>
    <property type="project" value="TreeGrafter"/>
</dbReference>
<keyword evidence="3" id="KW-0963">Cytoplasm</keyword>
<dbReference type="GO" id="GO:0070095">
    <property type="term" value="F:fructose-6-phosphate binding"/>
    <property type="evidence" value="ECO:0007669"/>
    <property type="project" value="TreeGrafter"/>
</dbReference>
<dbReference type="GO" id="GO:0016208">
    <property type="term" value="F:AMP binding"/>
    <property type="evidence" value="ECO:0007669"/>
    <property type="project" value="TreeGrafter"/>
</dbReference>
<dbReference type="SUPFAM" id="SSF53784">
    <property type="entry name" value="Phosphofructokinase"/>
    <property type="match status" value="1"/>
</dbReference>
<keyword evidence="4" id="KW-0808">Transferase</keyword>
<accession>A0A9Q1FHL9</accession>
<keyword evidence="6" id="KW-0418">Kinase</keyword>
<dbReference type="InterPro" id="IPR027417">
    <property type="entry name" value="P-loop_NTPase"/>
</dbReference>
<dbReference type="InterPro" id="IPR000023">
    <property type="entry name" value="Phosphofructokinase_dom"/>
</dbReference>
<keyword evidence="12" id="KW-1185">Reference proteome</keyword>
<dbReference type="AlphaFoldDB" id="A0A9Q1FHL9"/>
<sequence length="342" mass="36884">MMDEHCEEQAFPQLFPTEEFGFQDLPWLWIVDLPSYLRSVSQVRSLNTQQRMVYDHVQDWCQKVVKSRKAGPKPEPMQIFVTGGAGTGKSHVISAVYQMAIRTLQCEGHPPSPAGIMQQQDISVEATKMGVGRSIAVLTSGGDAQGMNAAVRATVRVGLYTGAKVFFIHEGYQGLVDGGDNICPATWESVSMMLQLGGTMIGSARCQDFRTKEGRTKAACNLVKLGITNLCVIGGDGSLTGADQFRTEWSELLAILVKAGKVTAEEAKCSSHLNIVGMVGSIDNDFCGTDMTIGTDSALHRIMEVVDAITTTAQSHQRTFILEVMGSALRVSGPGDSAGLWC</sequence>
<dbReference type="Gene3D" id="3.40.50.450">
    <property type="match status" value="1"/>
</dbReference>
<dbReference type="InterPro" id="IPR022953">
    <property type="entry name" value="ATP_PFK"/>
</dbReference>
<evidence type="ECO:0000313" key="12">
    <source>
        <dbReference type="Proteomes" id="UP001152622"/>
    </source>
</evidence>
<feature type="domain" description="Phosphofructokinase" evidence="10">
    <location>
        <begin position="135"/>
        <end position="327"/>
    </location>
</feature>
<evidence type="ECO:0000259" key="10">
    <source>
        <dbReference type="Pfam" id="PF00365"/>
    </source>
</evidence>
<dbReference type="GO" id="GO:0030388">
    <property type="term" value="P:fructose 1,6-bisphosphate metabolic process"/>
    <property type="evidence" value="ECO:0007669"/>
    <property type="project" value="TreeGrafter"/>
</dbReference>
<dbReference type="GO" id="GO:0005945">
    <property type="term" value="C:6-phosphofructokinase complex"/>
    <property type="evidence" value="ECO:0007669"/>
    <property type="project" value="TreeGrafter"/>
</dbReference>
<dbReference type="PANTHER" id="PTHR13697">
    <property type="entry name" value="PHOSPHOFRUCTOKINASE"/>
    <property type="match status" value="1"/>
</dbReference>
<organism evidence="11 12">
    <name type="scientific">Synaphobranchus kaupii</name>
    <name type="common">Kaup's arrowtooth eel</name>
    <dbReference type="NCBI Taxonomy" id="118154"/>
    <lineage>
        <taxon>Eukaryota</taxon>
        <taxon>Metazoa</taxon>
        <taxon>Chordata</taxon>
        <taxon>Craniata</taxon>
        <taxon>Vertebrata</taxon>
        <taxon>Euteleostomi</taxon>
        <taxon>Actinopterygii</taxon>
        <taxon>Neopterygii</taxon>
        <taxon>Teleostei</taxon>
        <taxon>Anguilliformes</taxon>
        <taxon>Synaphobranchidae</taxon>
        <taxon>Synaphobranchus</taxon>
    </lineage>
</organism>
<dbReference type="GO" id="GO:0061621">
    <property type="term" value="P:canonical glycolysis"/>
    <property type="evidence" value="ECO:0007669"/>
    <property type="project" value="TreeGrafter"/>
</dbReference>
<comment type="pathway">
    <text evidence="2">Carbohydrate degradation; glycolysis; D-glyceraldehyde 3-phosphate and glycerone phosphate from D-glucose: step 3/4.</text>
</comment>
<dbReference type="FunFam" id="3.40.50.450:FF:000043">
    <property type="entry name" value="ATP-dependent 6-phosphofructokinase, platelet type"/>
    <property type="match status" value="1"/>
</dbReference>
<reference evidence="11" key="1">
    <citation type="journal article" date="2023" name="Science">
        <title>Genome structures resolve the early diversification of teleost fishes.</title>
        <authorList>
            <person name="Parey E."/>
            <person name="Louis A."/>
            <person name="Montfort J."/>
            <person name="Bouchez O."/>
            <person name="Roques C."/>
            <person name="Iampietro C."/>
            <person name="Lluch J."/>
            <person name="Castinel A."/>
            <person name="Donnadieu C."/>
            <person name="Desvignes T."/>
            <person name="Floi Bucao C."/>
            <person name="Jouanno E."/>
            <person name="Wen M."/>
            <person name="Mejri S."/>
            <person name="Dirks R."/>
            <person name="Jansen H."/>
            <person name="Henkel C."/>
            <person name="Chen W.J."/>
            <person name="Zahm M."/>
            <person name="Cabau C."/>
            <person name="Klopp C."/>
            <person name="Thompson A.W."/>
            <person name="Robinson-Rechavi M."/>
            <person name="Braasch I."/>
            <person name="Lecointre G."/>
            <person name="Bobe J."/>
            <person name="Postlethwait J.H."/>
            <person name="Berthelot C."/>
            <person name="Roest Crollius H."/>
            <person name="Guiguen Y."/>
        </authorList>
    </citation>
    <scope>NUCLEOTIDE SEQUENCE</scope>
    <source>
        <strain evidence="11">WJC10195</strain>
    </source>
</reference>
<evidence type="ECO:0000256" key="3">
    <source>
        <dbReference type="ARBA" id="ARBA00022490"/>
    </source>
</evidence>
<evidence type="ECO:0000256" key="8">
    <source>
        <dbReference type="ARBA" id="ARBA00023152"/>
    </source>
</evidence>
<evidence type="ECO:0000256" key="1">
    <source>
        <dbReference type="ARBA" id="ARBA00001946"/>
    </source>
</evidence>
<dbReference type="OrthoDB" id="537915at2759"/>
<evidence type="ECO:0000256" key="5">
    <source>
        <dbReference type="ARBA" id="ARBA00022723"/>
    </source>
</evidence>
<dbReference type="InterPro" id="IPR035966">
    <property type="entry name" value="PKF_sf"/>
</dbReference>
<dbReference type="Pfam" id="PF00365">
    <property type="entry name" value="PFK"/>
    <property type="match status" value="1"/>
</dbReference>